<organism evidence="1 2">
    <name type="scientific">Moraxella nasicaprae</name>
    <dbReference type="NCBI Taxonomy" id="2904122"/>
    <lineage>
        <taxon>Bacteria</taxon>
        <taxon>Pseudomonadati</taxon>
        <taxon>Pseudomonadota</taxon>
        <taxon>Gammaproteobacteria</taxon>
        <taxon>Moraxellales</taxon>
        <taxon>Moraxellaceae</taxon>
        <taxon>Moraxella</taxon>
    </lineage>
</organism>
<accession>A0ABY6F342</accession>
<evidence type="ECO:0000313" key="1">
    <source>
        <dbReference type="EMBL" id="UXZ04507.1"/>
    </source>
</evidence>
<sequence>MPTQTPSPLTQLAKLSQDRFALTRQHQGFDDVRQYLMHALSAPHSSSDWLLIGTDGCHLCDTAWHTIHTASHTAPHPPTIIKLDLADSHDPRLIDTLGTLIPILVTPMQLLCYPFGVLDIIKLLSTHKPS</sequence>
<reference evidence="1" key="1">
    <citation type="submission" date="2021-12" db="EMBL/GenBank/DDBJ databases">
        <title>taxonomy of Moraxella sp. ZY201224.</title>
        <authorList>
            <person name="Li F."/>
        </authorList>
    </citation>
    <scope>NUCLEOTIDE SEQUENCE</scope>
    <source>
        <strain evidence="1">ZY201224</strain>
    </source>
</reference>
<name>A0ABY6F342_9GAMM</name>
<keyword evidence="2" id="KW-1185">Reference proteome</keyword>
<evidence type="ECO:0008006" key="3">
    <source>
        <dbReference type="Google" id="ProtNLM"/>
    </source>
</evidence>
<dbReference type="Proteomes" id="UP001063782">
    <property type="component" value="Chromosome"/>
</dbReference>
<evidence type="ECO:0000313" key="2">
    <source>
        <dbReference type="Proteomes" id="UP001063782"/>
    </source>
</evidence>
<gene>
    <name evidence="1" type="ORF">LU297_07960</name>
</gene>
<dbReference type="RefSeq" id="WP_263075992.1">
    <property type="nucleotide sequence ID" value="NZ_CP089977.1"/>
</dbReference>
<dbReference type="Gene3D" id="3.40.30.10">
    <property type="entry name" value="Glutaredoxin"/>
    <property type="match status" value="1"/>
</dbReference>
<protein>
    <recommendedName>
        <fullName evidence="3">Thioredoxin family protein</fullName>
    </recommendedName>
</protein>
<dbReference type="EMBL" id="CP089977">
    <property type="protein sequence ID" value="UXZ04507.1"/>
    <property type="molecule type" value="Genomic_DNA"/>
</dbReference>
<proteinExistence type="predicted"/>